<dbReference type="AlphaFoldDB" id="A0A6J6HTA0"/>
<dbReference type="EMBL" id="CAEZUP010000057">
    <property type="protein sequence ID" value="CAB4614715.1"/>
    <property type="molecule type" value="Genomic_DNA"/>
</dbReference>
<dbReference type="Gene3D" id="1.20.5.1930">
    <property type="match status" value="1"/>
</dbReference>
<evidence type="ECO:0000256" key="2">
    <source>
        <dbReference type="ARBA" id="ARBA00022777"/>
    </source>
</evidence>
<dbReference type="InterPro" id="IPR005467">
    <property type="entry name" value="His_kinase_dom"/>
</dbReference>
<dbReference type="Gene3D" id="3.30.450.40">
    <property type="match status" value="1"/>
</dbReference>
<dbReference type="InterPro" id="IPR003594">
    <property type="entry name" value="HATPase_dom"/>
</dbReference>
<dbReference type="PANTHER" id="PTHR24421:SF56">
    <property type="entry name" value="OXYGEN SENSOR HISTIDINE KINASE RESPONSE REGULATOR DOST"/>
    <property type="match status" value="1"/>
</dbReference>
<dbReference type="InterPro" id="IPR029016">
    <property type="entry name" value="GAF-like_dom_sf"/>
</dbReference>
<dbReference type="Pfam" id="PF02518">
    <property type="entry name" value="HATPase_c"/>
    <property type="match status" value="1"/>
</dbReference>
<dbReference type="Pfam" id="PF07730">
    <property type="entry name" value="HisKA_3"/>
    <property type="match status" value="1"/>
</dbReference>
<dbReference type="PANTHER" id="PTHR24421">
    <property type="entry name" value="NITRATE/NITRITE SENSOR PROTEIN NARX-RELATED"/>
    <property type="match status" value="1"/>
</dbReference>
<reference evidence="4" key="1">
    <citation type="submission" date="2020-05" db="EMBL/GenBank/DDBJ databases">
        <authorList>
            <person name="Chiriac C."/>
            <person name="Salcher M."/>
            <person name="Ghai R."/>
            <person name="Kavagutti S V."/>
        </authorList>
    </citation>
    <scope>NUCLEOTIDE SEQUENCE</scope>
</reference>
<keyword evidence="2" id="KW-0418">Kinase</keyword>
<dbReference type="GO" id="GO:0016020">
    <property type="term" value="C:membrane"/>
    <property type="evidence" value="ECO:0007669"/>
    <property type="project" value="InterPro"/>
</dbReference>
<keyword evidence="1" id="KW-0808">Transferase</keyword>
<gene>
    <name evidence="4" type="ORF">UFOPK1835_01320</name>
</gene>
<protein>
    <submittedName>
        <fullName evidence="4">Unannotated protein</fullName>
    </submittedName>
</protein>
<dbReference type="GO" id="GO:0000155">
    <property type="term" value="F:phosphorelay sensor kinase activity"/>
    <property type="evidence" value="ECO:0007669"/>
    <property type="project" value="InterPro"/>
</dbReference>
<dbReference type="InterPro" id="IPR050482">
    <property type="entry name" value="Sensor_HK_TwoCompSys"/>
</dbReference>
<evidence type="ECO:0000256" key="1">
    <source>
        <dbReference type="ARBA" id="ARBA00022679"/>
    </source>
</evidence>
<dbReference type="Pfam" id="PF13185">
    <property type="entry name" value="GAF_2"/>
    <property type="match status" value="1"/>
</dbReference>
<dbReference type="SUPFAM" id="SSF55874">
    <property type="entry name" value="ATPase domain of HSP90 chaperone/DNA topoisomerase II/histidine kinase"/>
    <property type="match status" value="1"/>
</dbReference>
<dbReference type="PROSITE" id="PS50109">
    <property type="entry name" value="HIS_KIN"/>
    <property type="match status" value="1"/>
</dbReference>
<dbReference type="GO" id="GO:0046983">
    <property type="term" value="F:protein dimerization activity"/>
    <property type="evidence" value="ECO:0007669"/>
    <property type="project" value="InterPro"/>
</dbReference>
<evidence type="ECO:0000313" key="4">
    <source>
        <dbReference type="EMBL" id="CAB4614715.1"/>
    </source>
</evidence>
<dbReference type="SMART" id="SM00387">
    <property type="entry name" value="HATPase_c"/>
    <property type="match status" value="1"/>
</dbReference>
<accession>A0A6J6HTA0</accession>
<dbReference type="Gene3D" id="3.30.565.10">
    <property type="entry name" value="Histidine kinase-like ATPase, C-terminal domain"/>
    <property type="match status" value="1"/>
</dbReference>
<dbReference type="InterPro" id="IPR036890">
    <property type="entry name" value="HATPase_C_sf"/>
</dbReference>
<proteinExistence type="predicted"/>
<name>A0A6J6HTA0_9ZZZZ</name>
<organism evidence="4">
    <name type="scientific">freshwater metagenome</name>
    <dbReference type="NCBI Taxonomy" id="449393"/>
    <lineage>
        <taxon>unclassified sequences</taxon>
        <taxon>metagenomes</taxon>
        <taxon>ecological metagenomes</taxon>
    </lineage>
</organism>
<feature type="domain" description="Histidine kinase" evidence="3">
    <location>
        <begin position="197"/>
        <end position="356"/>
    </location>
</feature>
<evidence type="ECO:0000259" key="3">
    <source>
        <dbReference type="PROSITE" id="PS50109"/>
    </source>
</evidence>
<dbReference type="InterPro" id="IPR011712">
    <property type="entry name" value="Sig_transdc_His_kin_sub3_dim/P"/>
</dbReference>
<sequence length="356" mass="38593">MGSELSLPLVLRRIVETATGLVGARYGALGVLDETHTRLSEFLTTGMDGSTVETIGTPPSGHGILGLLIVDPRPIRLPDLTAHPDSYGFPPGHPPMESFLGVPIRVRGQVFGNLYLTEKTNGSEFTDADLEFAEALASVAGVAVENARLHSRVGELRVVEDRERIARDLHDTVIQRLFATGLALQSLAARAGDAEVVDRLQQVVEDLDDTVRRIRTTIFELQRPRIPGRSIRQEVLDLVSETLEHTEIEPSVRFDGAVDLTIPETVADHLVAVVRESVSNVVRHSGASKLVVDITVNDHVEVRVIDNGRGLSPESSADSRGLHNLRSRAHELGGDMTLEKTPGGGTTLVWRVPLPG</sequence>
<dbReference type="InterPro" id="IPR003018">
    <property type="entry name" value="GAF"/>
</dbReference>
<dbReference type="SMART" id="SM00065">
    <property type="entry name" value="GAF"/>
    <property type="match status" value="1"/>
</dbReference>
<dbReference type="CDD" id="cd16917">
    <property type="entry name" value="HATPase_UhpB-NarQ-NarX-like"/>
    <property type="match status" value="1"/>
</dbReference>
<dbReference type="SUPFAM" id="SSF55781">
    <property type="entry name" value="GAF domain-like"/>
    <property type="match status" value="1"/>
</dbReference>